<evidence type="ECO:0000256" key="8">
    <source>
        <dbReference type="ARBA" id="ARBA00022840"/>
    </source>
</evidence>
<dbReference type="GO" id="GO:0006310">
    <property type="term" value="P:DNA recombination"/>
    <property type="evidence" value="ECO:0007669"/>
    <property type="project" value="UniProtKB-KW"/>
</dbReference>
<comment type="catalytic activity">
    <reaction evidence="12">
        <text>ATP + (deoxyribonucleotide)n-3'-hydroxyl + 5'-phospho-(deoxyribonucleotide)m = (deoxyribonucleotide)n+m + AMP + diphosphate.</text>
        <dbReference type="EC" id="6.5.1.1"/>
    </reaction>
</comment>
<keyword evidence="6" id="KW-0547">Nucleotide-binding</keyword>
<evidence type="ECO:0000256" key="14">
    <source>
        <dbReference type="ARBA" id="ARBA00041666"/>
    </source>
</evidence>
<keyword evidence="10" id="KW-0234">DNA repair</keyword>
<evidence type="ECO:0000256" key="11">
    <source>
        <dbReference type="ARBA" id="ARBA00023306"/>
    </source>
</evidence>
<comment type="similarity">
    <text evidence="1 15">Belongs to the ATP-dependent DNA ligase family.</text>
</comment>
<evidence type="ECO:0000256" key="16">
    <source>
        <dbReference type="SAM" id="MobiDB-lite"/>
    </source>
</evidence>
<accession>A0A1I8HIP1</accession>
<dbReference type="Pfam" id="PF01068">
    <property type="entry name" value="DNA_ligase_A_M"/>
    <property type="match status" value="1"/>
</dbReference>
<dbReference type="GO" id="GO:0006281">
    <property type="term" value="P:DNA repair"/>
    <property type="evidence" value="ECO:0007669"/>
    <property type="project" value="UniProtKB-KW"/>
</dbReference>
<dbReference type="EC" id="6.5.1.1" evidence="2"/>
<dbReference type="AlphaFoldDB" id="A0A1I8HIP1"/>
<keyword evidence="18" id="KW-1185">Reference proteome</keyword>
<evidence type="ECO:0000313" key="19">
    <source>
        <dbReference type="WBParaSite" id="maker-uti_cns_0006492-snap-gene-0.8-mRNA-1"/>
    </source>
</evidence>
<keyword evidence="7" id="KW-0227">DNA damage</keyword>
<dbReference type="InterPro" id="IPR036599">
    <property type="entry name" value="DNA_ligase_N_sf"/>
</dbReference>
<dbReference type="GO" id="GO:0005634">
    <property type="term" value="C:nucleus"/>
    <property type="evidence" value="ECO:0007669"/>
    <property type="project" value="TreeGrafter"/>
</dbReference>
<dbReference type="InterPro" id="IPR050191">
    <property type="entry name" value="ATP-dep_DNA_ligase"/>
</dbReference>
<dbReference type="Gene3D" id="3.30.1490.70">
    <property type="match status" value="1"/>
</dbReference>
<dbReference type="InterPro" id="IPR016059">
    <property type="entry name" value="DNA_ligase_ATP-dep_CS"/>
</dbReference>
<evidence type="ECO:0000313" key="18">
    <source>
        <dbReference type="Proteomes" id="UP000095280"/>
    </source>
</evidence>
<evidence type="ECO:0000256" key="3">
    <source>
        <dbReference type="ARBA" id="ARBA00022598"/>
    </source>
</evidence>
<evidence type="ECO:0000259" key="17">
    <source>
        <dbReference type="PROSITE" id="PS50160"/>
    </source>
</evidence>
<dbReference type="PROSITE" id="PS00333">
    <property type="entry name" value="DNA_LIGASE_A2"/>
    <property type="match status" value="1"/>
</dbReference>
<dbReference type="FunFam" id="2.40.50.140:FF:000062">
    <property type="entry name" value="DNA ligase"/>
    <property type="match status" value="1"/>
</dbReference>
<dbReference type="PANTHER" id="PTHR45674:SF4">
    <property type="entry name" value="DNA LIGASE 1"/>
    <property type="match status" value="1"/>
</dbReference>
<dbReference type="GO" id="GO:0003677">
    <property type="term" value="F:DNA binding"/>
    <property type="evidence" value="ECO:0007669"/>
    <property type="project" value="InterPro"/>
</dbReference>
<dbReference type="Pfam" id="PF04679">
    <property type="entry name" value="DNA_ligase_A_C"/>
    <property type="match status" value="1"/>
</dbReference>
<feature type="region of interest" description="Disordered" evidence="16">
    <location>
        <begin position="1"/>
        <end position="61"/>
    </location>
</feature>
<dbReference type="WBParaSite" id="maker-uti_cns_0006492-snap-gene-0.8-mRNA-1">
    <property type="protein sequence ID" value="maker-uti_cns_0006492-snap-gene-0.8-mRNA-1"/>
    <property type="gene ID" value="maker-uti_cns_0006492-snap-gene-0.8"/>
</dbReference>
<dbReference type="Proteomes" id="UP000095280">
    <property type="component" value="Unplaced"/>
</dbReference>
<evidence type="ECO:0000256" key="13">
    <source>
        <dbReference type="ARBA" id="ARBA00041131"/>
    </source>
</evidence>
<dbReference type="GO" id="GO:0071897">
    <property type="term" value="P:DNA biosynthetic process"/>
    <property type="evidence" value="ECO:0007669"/>
    <property type="project" value="InterPro"/>
</dbReference>
<keyword evidence="9" id="KW-0233">DNA recombination</keyword>
<sequence>KKSATSKPEKKQANKIAAEVKEVEKSDQEKKTAAEAPSEQQPKEESGYNPGKARYDPIEDASWSSGQPVPYLALAKTFEAIEATPGRLRILELLCNFLRSVRLLSPKDLLPCVYLCLNQLAPAYEAVELGVGDSVLIKAMALSTGSTVDKIRQRAQVVGDLGAVSESLRSRQAVMCQPKPLTVAGVFQRLREVSKIQSLLVSCRQCEAKYLIRSLSGRLRIGLAELSVLSALGHAFVRSPNLKTPDASRGQSADSWKRRQDEAALLVRTAYCRCPNYDLLVLTTRKRKDADAGSIKVQVCVFVFDILYYNGESLVEKSLRQRRKVLRDGFNFAETEQAGHFALAKWQDCSDTEEIQVFLDEAIRGNCEGLMLKALDTEATYEIAKRSHSWLKLKKDYVDGVGDTLDLVVVGGYHGTGKRAGKLGGFLLACYNPDDEEYQTVCKIGTGFSDEDLDAFTRDLAEHRVAAPKPYVRCGGASNADVWFDPAIVWEVKAADLSLSPAYMAAIGLADPRRGVSLRFPRFVRRREDKRPEEATTAAQLAEMYSSQEVVKSAAATAGGQNEDEDYY</sequence>
<keyword evidence="4" id="KW-0132">Cell division</keyword>
<dbReference type="GO" id="GO:0051301">
    <property type="term" value="P:cell division"/>
    <property type="evidence" value="ECO:0007669"/>
    <property type="project" value="UniProtKB-KW"/>
</dbReference>
<dbReference type="Gene3D" id="2.40.50.140">
    <property type="entry name" value="Nucleic acid-binding proteins"/>
    <property type="match status" value="1"/>
</dbReference>
<evidence type="ECO:0000256" key="15">
    <source>
        <dbReference type="RuleBase" id="RU004196"/>
    </source>
</evidence>
<dbReference type="CDD" id="cd07969">
    <property type="entry name" value="OBF_DNA_ligase_I"/>
    <property type="match status" value="1"/>
</dbReference>
<keyword evidence="5" id="KW-0235">DNA replication</keyword>
<evidence type="ECO:0000256" key="1">
    <source>
        <dbReference type="ARBA" id="ARBA00007572"/>
    </source>
</evidence>
<dbReference type="Pfam" id="PF04675">
    <property type="entry name" value="DNA_ligase_A_N"/>
    <property type="match status" value="1"/>
</dbReference>
<dbReference type="NCBIfam" id="TIGR00574">
    <property type="entry name" value="dnl1"/>
    <property type="match status" value="1"/>
</dbReference>
<proteinExistence type="inferred from homology"/>
<dbReference type="GO" id="GO:0003910">
    <property type="term" value="F:DNA ligase (ATP) activity"/>
    <property type="evidence" value="ECO:0007669"/>
    <property type="project" value="UniProtKB-EC"/>
</dbReference>
<organism evidence="18 19">
    <name type="scientific">Macrostomum lignano</name>
    <dbReference type="NCBI Taxonomy" id="282301"/>
    <lineage>
        <taxon>Eukaryota</taxon>
        <taxon>Metazoa</taxon>
        <taxon>Spiralia</taxon>
        <taxon>Lophotrochozoa</taxon>
        <taxon>Platyhelminthes</taxon>
        <taxon>Rhabditophora</taxon>
        <taxon>Macrostomorpha</taxon>
        <taxon>Macrostomida</taxon>
        <taxon>Macrostomidae</taxon>
        <taxon>Macrostomum</taxon>
    </lineage>
</organism>
<dbReference type="SUPFAM" id="SSF50249">
    <property type="entry name" value="Nucleic acid-binding proteins"/>
    <property type="match status" value="1"/>
</dbReference>
<evidence type="ECO:0000256" key="4">
    <source>
        <dbReference type="ARBA" id="ARBA00022618"/>
    </source>
</evidence>
<feature type="compositionally biased region" description="Basic and acidic residues" evidence="16">
    <location>
        <begin position="7"/>
        <end position="33"/>
    </location>
</feature>
<evidence type="ECO:0000256" key="5">
    <source>
        <dbReference type="ARBA" id="ARBA00022705"/>
    </source>
</evidence>
<protein>
    <recommendedName>
        <fullName evidence="13">DNA ligase 1</fullName>
        <ecNumber evidence="2">6.5.1.1</ecNumber>
    </recommendedName>
    <alternativeName>
        <fullName evidence="14">DNA ligase I</fullName>
    </alternativeName>
</protein>
<dbReference type="Gene3D" id="1.10.3260.10">
    <property type="entry name" value="DNA ligase, ATP-dependent, N-terminal domain"/>
    <property type="match status" value="1"/>
</dbReference>
<evidence type="ECO:0000256" key="7">
    <source>
        <dbReference type="ARBA" id="ARBA00022763"/>
    </source>
</evidence>
<dbReference type="InterPro" id="IPR012310">
    <property type="entry name" value="DNA_ligase_ATP-dep_cent"/>
</dbReference>
<keyword evidence="8" id="KW-0067">ATP-binding</keyword>
<dbReference type="InterPro" id="IPR012308">
    <property type="entry name" value="DNA_ligase_ATP-dep_N"/>
</dbReference>
<dbReference type="GO" id="GO:0005524">
    <property type="term" value="F:ATP binding"/>
    <property type="evidence" value="ECO:0007669"/>
    <property type="project" value="UniProtKB-KW"/>
</dbReference>
<dbReference type="SUPFAM" id="SSF117018">
    <property type="entry name" value="ATP-dependent DNA ligase DNA-binding domain"/>
    <property type="match status" value="1"/>
</dbReference>
<dbReference type="SUPFAM" id="SSF56091">
    <property type="entry name" value="DNA ligase/mRNA capping enzyme, catalytic domain"/>
    <property type="match status" value="1"/>
</dbReference>
<evidence type="ECO:0000256" key="2">
    <source>
        <dbReference type="ARBA" id="ARBA00012727"/>
    </source>
</evidence>
<evidence type="ECO:0000256" key="10">
    <source>
        <dbReference type="ARBA" id="ARBA00023204"/>
    </source>
</evidence>
<evidence type="ECO:0000256" key="6">
    <source>
        <dbReference type="ARBA" id="ARBA00022741"/>
    </source>
</evidence>
<reference evidence="19" key="1">
    <citation type="submission" date="2016-11" db="UniProtKB">
        <authorList>
            <consortium name="WormBaseParasite"/>
        </authorList>
    </citation>
    <scope>IDENTIFICATION</scope>
</reference>
<dbReference type="PANTHER" id="PTHR45674">
    <property type="entry name" value="DNA LIGASE 1/3 FAMILY MEMBER"/>
    <property type="match status" value="1"/>
</dbReference>
<dbReference type="GO" id="GO:0005739">
    <property type="term" value="C:mitochondrion"/>
    <property type="evidence" value="ECO:0007669"/>
    <property type="project" value="TreeGrafter"/>
</dbReference>
<evidence type="ECO:0000256" key="9">
    <source>
        <dbReference type="ARBA" id="ARBA00023172"/>
    </source>
</evidence>
<feature type="domain" description="ATP-dependent DNA ligase family profile" evidence="17">
    <location>
        <begin position="292"/>
        <end position="432"/>
    </location>
</feature>
<dbReference type="PROSITE" id="PS50160">
    <property type="entry name" value="DNA_LIGASE_A3"/>
    <property type="match status" value="1"/>
</dbReference>
<dbReference type="InterPro" id="IPR000977">
    <property type="entry name" value="DNA_ligase_ATP-dep"/>
</dbReference>
<evidence type="ECO:0000256" key="12">
    <source>
        <dbReference type="ARBA" id="ARBA00034003"/>
    </source>
</evidence>
<dbReference type="InterPro" id="IPR012340">
    <property type="entry name" value="NA-bd_OB-fold"/>
</dbReference>
<dbReference type="GO" id="GO:1903461">
    <property type="term" value="P:Okazaki fragment processing involved in mitotic DNA replication"/>
    <property type="evidence" value="ECO:0007669"/>
    <property type="project" value="TreeGrafter"/>
</dbReference>
<keyword evidence="3" id="KW-0436">Ligase</keyword>
<name>A0A1I8HIP1_9PLAT</name>
<dbReference type="InterPro" id="IPR012309">
    <property type="entry name" value="DNA_ligase_ATP-dep_C"/>
</dbReference>
<keyword evidence="11" id="KW-0131">Cell cycle</keyword>